<dbReference type="GO" id="GO:0006888">
    <property type="term" value="P:endoplasmic reticulum to Golgi vesicle-mediated transport"/>
    <property type="evidence" value="ECO:0007669"/>
    <property type="project" value="TreeGrafter"/>
</dbReference>
<evidence type="ECO:0000256" key="1">
    <source>
        <dbReference type="ARBA" id="ARBA00024205"/>
    </source>
</evidence>
<reference evidence="4" key="1">
    <citation type="submission" date="2016-04" db="EMBL/GenBank/DDBJ databases">
        <authorList>
            <person name="Nguyen H.D."/>
            <person name="Kesanakurti P."/>
            <person name="Cullis J."/>
            <person name="Levesque C.A."/>
            <person name="Hambleton S."/>
        </authorList>
    </citation>
    <scope>NUCLEOTIDE SEQUENCE</scope>
    <source>
        <strain evidence="4">DAOMC 238032</strain>
    </source>
</reference>
<dbReference type="GO" id="GO:0005737">
    <property type="term" value="C:cytoplasm"/>
    <property type="evidence" value="ECO:0007669"/>
    <property type="project" value="GOC"/>
</dbReference>
<dbReference type="GO" id="GO:0090158">
    <property type="term" value="P:endoplasmic reticulum membrane organization"/>
    <property type="evidence" value="ECO:0007669"/>
    <property type="project" value="TreeGrafter"/>
</dbReference>
<dbReference type="InterPro" id="IPR029704">
    <property type="entry name" value="STEEP-like"/>
</dbReference>
<feature type="domain" description="STEEP1" evidence="2">
    <location>
        <begin position="23"/>
        <end position="142"/>
    </location>
</feature>
<evidence type="ECO:0000313" key="3">
    <source>
        <dbReference type="EMBL" id="CAD6945337.1"/>
    </source>
</evidence>
<dbReference type="EMBL" id="CAJHJG010004856">
    <property type="protein sequence ID" value="CAD6945337.1"/>
    <property type="molecule type" value="Genomic_DNA"/>
</dbReference>
<reference evidence="4" key="2">
    <citation type="journal article" date="2019" name="IMA Fungus">
        <title>Genome sequencing and comparison of five Tilletia species to identify candidate genes for the detection of regulated species infecting wheat.</title>
        <authorList>
            <person name="Nguyen H.D.T."/>
            <person name="Sultana T."/>
            <person name="Kesanakurti P."/>
            <person name="Hambleton S."/>
        </authorList>
    </citation>
    <scope>NUCLEOTIDE SEQUENCE</scope>
    <source>
        <strain evidence="4">DAOMC 238032</strain>
    </source>
</reference>
<dbReference type="Pfam" id="PF25809">
    <property type="entry name" value="STEEP1"/>
    <property type="match status" value="1"/>
</dbReference>
<dbReference type="PANTHER" id="PTHR46355">
    <property type="entry name" value="UPF0428 PROTEIN CXORF56"/>
    <property type="match status" value="1"/>
</dbReference>
<evidence type="ECO:0000313" key="6">
    <source>
        <dbReference type="Proteomes" id="UP000836402"/>
    </source>
</evidence>
<name>A0A8T8TQS7_9BASI</name>
<comment type="caution">
    <text evidence="4">The sequence shown here is derived from an EMBL/GenBank/DDBJ whole genome shotgun (WGS) entry which is preliminary data.</text>
</comment>
<organism evidence="4 5">
    <name type="scientific">Tilletia caries</name>
    <name type="common">wheat bunt fungus</name>
    <dbReference type="NCBI Taxonomy" id="13290"/>
    <lineage>
        <taxon>Eukaryota</taxon>
        <taxon>Fungi</taxon>
        <taxon>Dikarya</taxon>
        <taxon>Basidiomycota</taxon>
        <taxon>Ustilaginomycotina</taxon>
        <taxon>Exobasidiomycetes</taxon>
        <taxon>Tilletiales</taxon>
        <taxon>Tilletiaceae</taxon>
        <taxon>Tilletia</taxon>
    </lineage>
</organism>
<evidence type="ECO:0000313" key="4">
    <source>
        <dbReference type="EMBL" id="KAE8265162.1"/>
    </source>
</evidence>
<dbReference type="AlphaFoldDB" id="A0A8T8TQS7"/>
<dbReference type="PANTHER" id="PTHR46355:SF1">
    <property type="entry name" value="STING ER EXIT PROTEIN"/>
    <property type="match status" value="1"/>
</dbReference>
<gene>
    <name evidence="4" type="ORF">A4X03_0g430</name>
    <name evidence="3" type="ORF">JKIAZH3_G3989</name>
</gene>
<dbReference type="EMBL" id="LWDD02000025">
    <property type="protein sequence ID" value="KAE8265162.1"/>
    <property type="molecule type" value="Genomic_DNA"/>
</dbReference>
<reference evidence="3" key="3">
    <citation type="submission" date="2020-10" db="EMBL/GenBank/DDBJ databases">
        <authorList>
            <person name="Sedaghatjoo S."/>
        </authorList>
    </citation>
    <scope>NUCLEOTIDE SEQUENCE</scope>
    <source>
        <strain evidence="3">AZH3</strain>
    </source>
</reference>
<comment type="similarity">
    <text evidence="1">Belongs to the STEEP1 family.</text>
</comment>
<sequence length="163" mass="18236">MPKVVSRSVISASNDQAENATQQLSLQVYYCCCGEFVLVCDVALSALPRRPLDGSYVLRCLDSAREEGGRVRRARVFKINAKQRDPVLLQRPDGTLERQYRFYCSRCELPLGYERTPPPLKSGQFTYILQGALTAVQGRVPPDAFMDLVKSEPQTGDAEASFR</sequence>
<dbReference type="Proteomes" id="UP000836402">
    <property type="component" value="Unassembled WGS sequence"/>
</dbReference>
<dbReference type="InterPro" id="IPR057965">
    <property type="entry name" value="STEEP1_dom"/>
</dbReference>
<accession>A0A8T8TQS7</accession>
<protein>
    <recommendedName>
        <fullName evidence="2">STEEP1 domain-containing protein</fullName>
    </recommendedName>
</protein>
<proteinExistence type="inferred from homology"/>
<evidence type="ECO:0000259" key="2">
    <source>
        <dbReference type="Pfam" id="PF25809"/>
    </source>
</evidence>
<keyword evidence="6" id="KW-1185">Reference proteome</keyword>
<evidence type="ECO:0000313" key="5">
    <source>
        <dbReference type="Proteomes" id="UP000077671"/>
    </source>
</evidence>
<dbReference type="Proteomes" id="UP000077671">
    <property type="component" value="Unassembled WGS sequence"/>
</dbReference>